<dbReference type="InterPro" id="IPR039420">
    <property type="entry name" value="WalR-like"/>
</dbReference>
<evidence type="ECO:0000256" key="1">
    <source>
        <dbReference type="ARBA" id="ARBA00022553"/>
    </source>
</evidence>
<dbReference type="PROSITE" id="PS50110">
    <property type="entry name" value="RESPONSE_REGULATORY"/>
    <property type="match status" value="1"/>
</dbReference>
<dbReference type="Gene3D" id="3.40.50.2300">
    <property type="match status" value="1"/>
</dbReference>
<dbReference type="SUPFAM" id="SSF52172">
    <property type="entry name" value="CheY-like"/>
    <property type="match status" value="1"/>
</dbReference>
<keyword evidence="3 8" id="KW-0238">DNA-binding</keyword>
<dbReference type="InterPro" id="IPR001789">
    <property type="entry name" value="Sig_transdc_resp-reg_receiver"/>
</dbReference>
<dbReference type="PROSITE" id="PS50043">
    <property type="entry name" value="HTH_LUXR_2"/>
    <property type="match status" value="1"/>
</dbReference>
<dbReference type="PROSITE" id="PS00622">
    <property type="entry name" value="HTH_LUXR_1"/>
    <property type="match status" value="1"/>
</dbReference>
<accession>A0A7W7G0C3</accession>
<dbReference type="PANTHER" id="PTHR43214:SF24">
    <property type="entry name" value="TRANSCRIPTIONAL REGULATORY PROTEIN NARL-RELATED"/>
    <property type="match status" value="1"/>
</dbReference>
<dbReference type="GO" id="GO:0006355">
    <property type="term" value="P:regulation of DNA-templated transcription"/>
    <property type="evidence" value="ECO:0007669"/>
    <property type="project" value="InterPro"/>
</dbReference>
<dbReference type="InterPro" id="IPR011006">
    <property type="entry name" value="CheY-like_superfamily"/>
</dbReference>
<evidence type="ECO:0000256" key="4">
    <source>
        <dbReference type="ARBA" id="ARBA00023163"/>
    </source>
</evidence>
<dbReference type="CDD" id="cd17535">
    <property type="entry name" value="REC_NarL-like"/>
    <property type="match status" value="1"/>
</dbReference>
<feature type="modified residue" description="4-aspartylphosphate" evidence="5">
    <location>
        <position position="55"/>
    </location>
</feature>
<keyword evidence="2" id="KW-0805">Transcription regulation</keyword>
<evidence type="ECO:0000256" key="3">
    <source>
        <dbReference type="ARBA" id="ARBA00023125"/>
    </source>
</evidence>
<dbReference type="SMART" id="SM00448">
    <property type="entry name" value="REC"/>
    <property type="match status" value="1"/>
</dbReference>
<dbReference type="PANTHER" id="PTHR43214">
    <property type="entry name" value="TWO-COMPONENT RESPONSE REGULATOR"/>
    <property type="match status" value="1"/>
</dbReference>
<keyword evidence="4" id="KW-0804">Transcription</keyword>
<organism evidence="8 9">
    <name type="scientific">Paractinoplanes abujensis</name>
    <dbReference type="NCBI Taxonomy" id="882441"/>
    <lineage>
        <taxon>Bacteria</taxon>
        <taxon>Bacillati</taxon>
        <taxon>Actinomycetota</taxon>
        <taxon>Actinomycetes</taxon>
        <taxon>Micromonosporales</taxon>
        <taxon>Micromonosporaceae</taxon>
        <taxon>Paractinoplanes</taxon>
    </lineage>
</organism>
<evidence type="ECO:0000313" key="9">
    <source>
        <dbReference type="Proteomes" id="UP000542742"/>
    </source>
</evidence>
<evidence type="ECO:0000259" key="7">
    <source>
        <dbReference type="PROSITE" id="PS50110"/>
    </source>
</evidence>
<sequence>MSLRVFIADDQRLVRDGLRMMLESCDDLVVVGEAGDGRAAVDALRGLGADVVLMDVRMPVMDGVEATRALSELGHPARVLILTTFDLDEYAFTALRAGAAGFLLKDARQAELQNAVREVAAGGAVVAPSTTRRLLPYLIDRLPGGRAGPDARLGTLTPRETEVLTEIAAGATNAEIATRLHMAEATVKTHIGNLFAKLHCRDRVALVLFAFDAGLRPGSQARGPSSPP</sequence>
<evidence type="ECO:0000256" key="5">
    <source>
        <dbReference type="PROSITE-ProRule" id="PRU00169"/>
    </source>
</evidence>
<dbReference type="CDD" id="cd06170">
    <property type="entry name" value="LuxR_C_like"/>
    <property type="match status" value="1"/>
</dbReference>
<proteinExistence type="predicted"/>
<feature type="domain" description="Response regulatory" evidence="7">
    <location>
        <begin position="4"/>
        <end position="120"/>
    </location>
</feature>
<dbReference type="Proteomes" id="UP000542742">
    <property type="component" value="Unassembled WGS sequence"/>
</dbReference>
<dbReference type="GO" id="GO:0003677">
    <property type="term" value="F:DNA binding"/>
    <property type="evidence" value="ECO:0007669"/>
    <property type="project" value="UniProtKB-KW"/>
</dbReference>
<comment type="caution">
    <text evidence="8">The sequence shown here is derived from an EMBL/GenBank/DDBJ whole genome shotgun (WGS) entry which is preliminary data.</text>
</comment>
<dbReference type="SUPFAM" id="SSF46894">
    <property type="entry name" value="C-terminal effector domain of the bipartite response regulators"/>
    <property type="match status" value="1"/>
</dbReference>
<dbReference type="PRINTS" id="PR00038">
    <property type="entry name" value="HTHLUXR"/>
</dbReference>
<evidence type="ECO:0000256" key="2">
    <source>
        <dbReference type="ARBA" id="ARBA00023015"/>
    </source>
</evidence>
<name>A0A7W7G0C3_9ACTN</name>
<keyword evidence="9" id="KW-1185">Reference proteome</keyword>
<dbReference type="InterPro" id="IPR016032">
    <property type="entry name" value="Sig_transdc_resp-reg_C-effctor"/>
</dbReference>
<dbReference type="EMBL" id="JACHMF010000001">
    <property type="protein sequence ID" value="MBB4692963.1"/>
    <property type="molecule type" value="Genomic_DNA"/>
</dbReference>
<dbReference type="InterPro" id="IPR000792">
    <property type="entry name" value="Tscrpt_reg_LuxR_C"/>
</dbReference>
<keyword evidence="1 5" id="KW-0597">Phosphoprotein</keyword>
<dbReference type="GO" id="GO:0000160">
    <property type="term" value="P:phosphorelay signal transduction system"/>
    <property type="evidence" value="ECO:0007669"/>
    <property type="project" value="InterPro"/>
</dbReference>
<evidence type="ECO:0000259" key="6">
    <source>
        <dbReference type="PROSITE" id="PS50043"/>
    </source>
</evidence>
<dbReference type="RefSeq" id="WP_184951629.1">
    <property type="nucleotide sequence ID" value="NZ_BOMC01000061.1"/>
</dbReference>
<dbReference type="Pfam" id="PF00072">
    <property type="entry name" value="Response_reg"/>
    <property type="match status" value="1"/>
</dbReference>
<dbReference type="InterPro" id="IPR058245">
    <property type="entry name" value="NreC/VraR/RcsB-like_REC"/>
</dbReference>
<gene>
    <name evidence="8" type="ORF">BKA14_003111</name>
</gene>
<dbReference type="Pfam" id="PF00196">
    <property type="entry name" value="GerE"/>
    <property type="match status" value="1"/>
</dbReference>
<feature type="domain" description="HTH luxR-type" evidence="6">
    <location>
        <begin position="149"/>
        <end position="214"/>
    </location>
</feature>
<reference evidence="8 9" key="1">
    <citation type="submission" date="2020-08" db="EMBL/GenBank/DDBJ databases">
        <title>Sequencing the genomes of 1000 actinobacteria strains.</title>
        <authorList>
            <person name="Klenk H.-P."/>
        </authorList>
    </citation>
    <scope>NUCLEOTIDE SEQUENCE [LARGE SCALE GENOMIC DNA]</scope>
    <source>
        <strain evidence="8 9">DSM 45518</strain>
    </source>
</reference>
<evidence type="ECO:0000313" key="8">
    <source>
        <dbReference type="EMBL" id="MBB4692963.1"/>
    </source>
</evidence>
<dbReference type="AlphaFoldDB" id="A0A7W7G0C3"/>
<dbReference type="SMART" id="SM00421">
    <property type="entry name" value="HTH_LUXR"/>
    <property type="match status" value="1"/>
</dbReference>
<protein>
    <submittedName>
        <fullName evidence="8">DNA-binding NarL/FixJ family response regulator</fullName>
    </submittedName>
</protein>